<dbReference type="EMBL" id="AMEP01000088">
    <property type="protein sequence ID" value="EKY00457.1"/>
    <property type="molecule type" value="Genomic_DNA"/>
</dbReference>
<gene>
    <name evidence="1" type="ORF">HMPREF9151_01312</name>
</gene>
<dbReference type="STRING" id="1127699.HMPREF9151_01312"/>
<comment type="caution">
    <text evidence="1">The sequence shown here is derived from an EMBL/GenBank/DDBJ whole genome shotgun (WGS) entry which is preliminary data.</text>
</comment>
<proteinExistence type="predicted"/>
<evidence type="ECO:0008006" key="3">
    <source>
        <dbReference type="Google" id="ProtNLM"/>
    </source>
</evidence>
<sequence length="258" mass="29882">MRQIIRVFVGVKNEFMNENISEIVRRKIEKTDYGIVFSASDFPVEVTKQKTVNKVLENLTKAGEIRRLSKGRYYKTKMTKFGELMPSSYQIVKDLLEENGKLIGYITGYQIFNELGLTTQVSAILQIGTIKDKKSTKRGYYRMKFIKQWNTITKENIPLLQLLDCLRFFKNIPDTNPADSSKKLLGLLSKLSEIQRSKIKKLALKYTPQTIALLGAMLEVLNPNEDVLILQMSLNYQTFYNLSIPQEILPNQKKWNIR</sequence>
<dbReference type="PATRIC" id="fig|1127699.3.peg.1218"/>
<dbReference type="AlphaFoldDB" id="L1NB84"/>
<organism evidence="1 2">
    <name type="scientific">Hoylesella saccharolytica F0055</name>
    <dbReference type="NCBI Taxonomy" id="1127699"/>
    <lineage>
        <taxon>Bacteria</taxon>
        <taxon>Pseudomonadati</taxon>
        <taxon>Bacteroidota</taxon>
        <taxon>Bacteroidia</taxon>
        <taxon>Bacteroidales</taxon>
        <taxon>Prevotellaceae</taxon>
        <taxon>Hoylesella</taxon>
    </lineage>
</organism>
<protein>
    <recommendedName>
        <fullName evidence="3">AbiEi antitoxin C-terminal domain-containing protein</fullName>
    </recommendedName>
</protein>
<name>L1NB84_9BACT</name>
<dbReference type="Pfam" id="PF19570">
    <property type="entry name" value="DUF6088"/>
    <property type="match status" value="1"/>
</dbReference>
<dbReference type="HOGENOM" id="CLU_097848_0_0_10"/>
<dbReference type="Proteomes" id="UP000010433">
    <property type="component" value="Unassembled WGS sequence"/>
</dbReference>
<reference evidence="1 2" key="1">
    <citation type="submission" date="2012-05" db="EMBL/GenBank/DDBJ databases">
        <authorList>
            <person name="Weinstock G."/>
            <person name="Sodergren E."/>
            <person name="Lobos E.A."/>
            <person name="Fulton L."/>
            <person name="Fulton R."/>
            <person name="Courtney L."/>
            <person name="Fronick C."/>
            <person name="O'Laughlin M."/>
            <person name="Godfrey J."/>
            <person name="Wilson R.M."/>
            <person name="Miner T."/>
            <person name="Farmer C."/>
            <person name="Delehaunty K."/>
            <person name="Cordes M."/>
            <person name="Minx P."/>
            <person name="Tomlinson C."/>
            <person name="Chen J."/>
            <person name="Wollam A."/>
            <person name="Pepin K.H."/>
            <person name="Bhonagiri V."/>
            <person name="Zhang X."/>
            <person name="Suruliraj S."/>
            <person name="Warren W."/>
            <person name="Mitreva M."/>
            <person name="Mardis E.R."/>
            <person name="Wilson R.K."/>
        </authorList>
    </citation>
    <scope>NUCLEOTIDE SEQUENCE [LARGE SCALE GENOMIC DNA]</scope>
    <source>
        <strain evidence="1 2">F0055</strain>
    </source>
</reference>
<dbReference type="InterPro" id="IPR045738">
    <property type="entry name" value="DUF6088"/>
</dbReference>
<keyword evidence="2" id="KW-1185">Reference proteome</keyword>
<evidence type="ECO:0000313" key="1">
    <source>
        <dbReference type="EMBL" id="EKY00457.1"/>
    </source>
</evidence>
<evidence type="ECO:0000313" key="2">
    <source>
        <dbReference type="Proteomes" id="UP000010433"/>
    </source>
</evidence>
<accession>L1NB84</accession>